<keyword evidence="3" id="KW-0679">Respiratory chain</keyword>
<dbReference type="InterPro" id="IPR038532">
    <property type="entry name" value="NDUFS4-like_sf"/>
</dbReference>
<evidence type="ECO:0000256" key="1">
    <source>
        <dbReference type="ARBA" id="ARBA00004370"/>
    </source>
</evidence>
<keyword evidence="8" id="KW-1185">Reference proteome</keyword>
<dbReference type="GO" id="GO:0022900">
    <property type="term" value="P:electron transport chain"/>
    <property type="evidence" value="ECO:0007669"/>
    <property type="project" value="InterPro"/>
</dbReference>
<reference evidence="8" key="2">
    <citation type="submission" date="2007-04" db="EMBL/GenBank/DDBJ databases">
        <title>Complete genome sequence of the nitrogen-fixing bacterium Azorhizobium caulinodans ORS571.</title>
        <authorList>
            <person name="Lee K.B."/>
            <person name="Backer P.D."/>
            <person name="Aono T."/>
            <person name="Liu C.T."/>
            <person name="Suzuki S."/>
            <person name="Suzuki T."/>
            <person name="Kaneko T."/>
            <person name="Yamada M."/>
            <person name="Tabata S."/>
            <person name="Kupfer D.M."/>
            <person name="Najar F.Z."/>
            <person name="Wiley G.B."/>
            <person name="Roe B."/>
            <person name="Binnewies T."/>
            <person name="Ussery D."/>
            <person name="Vereecke D."/>
            <person name="Gevers D."/>
            <person name="Holsters M."/>
            <person name="Oyaizu H."/>
        </authorList>
    </citation>
    <scope>NUCLEOTIDE SEQUENCE [LARGE SCALE GENOMIC DNA]</scope>
    <source>
        <strain evidence="8">ATCC 43989 / DSM 5975 / JCM 20966 / LMG 6465 / NBRC 14845 / NCIMB 13405 / ORS 571</strain>
    </source>
</reference>
<name>A8HY04_AZOC5</name>
<keyword evidence="4" id="KW-0809">Transit peptide</keyword>
<dbReference type="PANTHER" id="PTHR12219:SF8">
    <property type="entry name" value="NADH DEHYDROGENASE [UBIQUINONE] IRON-SULFUR PROTEIN 4, MITOCHONDRIAL"/>
    <property type="match status" value="1"/>
</dbReference>
<evidence type="ECO:0000256" key="4">
    <source>
        <dbReference type="ARBA" id="ARBA00022946"/>
    </source>
</evidence>
<reference evidence="7 8" key="4">
    <citation type="journal article" date="2009" name="Appl. Environ. Microbiol.">
        <title>Comparative genome-wide transcriptional profiling of Azorhizobium caulinodans ORS571 grown under free-living and symbiotic conditions.</title>
        <authorList>
            <person name="Tsukada S."/>
            <person name="Aono T."/>
            <person name="Akiba N."/>
            <person name="Lee KB."/>
            <person name="Liu CT."/>
            <person name="Toyazaki H."/>
            <person name="Oyaizu H."/>
        </authorList>
    </citation>
    <scope>NUCLEOTIDE SEQUENCE [LARGE SCALE GENOMIC DNA]</scope>
    <source>
        <strain evidence="8">ATCC 43989 / DSM 5975 / JCM 20966 / LMG 6465 / NBRC 14845 / NCIMB 13405 / ORS 571</strain>
    </source>
</reference>
<dbReference type="PANTHER" id="PTHR12219">
    <property type="entry name" value="NADH-UBIQUINONE OXIDOREDUCTASE"/>
    <property type="match status" value="1"/>
</dbReference>
<sequence>MRECSRTLREVNGRKTMVARIYKPARNAMQSGVAKTKHWVLEYEPERPRQVEPLMGYTSSSDMKSQVRLRFETREEAVAYAERHGIPYQVAEPHEPARRRIAYSDNFAHARVGQWTH</sequence>
<keyword evidence="5" id="KW-0249">Electron transport</keyword>
<protein>
    <submittedName>
        <fullName evidence="7">Putative NADH dehydrogenase (Ubiquinone) Fe-S protein 4</fullName>
    </submittedName>
</protein>
<reference evidence="7 8" key="1">
    <citation type="journal article" date="2007" name="Appl. Environ. Microbiol.">
        <title>Rhizobial factors required for stem nodule maturation and maintenance in Sesbania rostrata-Azorhizobium caulinodans ORS571 symbiosis.</title>
        <authorList>
            <person name="Suzuki S."/>
            <person name="Aono T."/>
            <person name="Lee KB."/>
            <person name="Suzuki T."/>
            <person name="Liu CT."/>
            <person name="Miwa H."/>
            <person name="Wakao S."/>
            <person name="Iki T."/>
            <person name="Oyaizu H."/>
        </authorList>
    </citation>
    <scope>NUCLEOTIDE SEQUENCE [LARGE SCALE GENOMIC DNA]</scope>
    <source>
        <strain evidence="8">ATCC 43989 / DSM 5975 / JCM 20966 / LMG 6465 / NBRC 14845 / NCIMB 13405 / ORS 571</strain>
    </source>
</reference>
<accession>A8HY04</accession>
<reference evidence="7 8" key="3">
    <citation type="journal article" date="2008" name="BMC Genomics">
        <title>The genome of the versatile nitrogen fixer Azorhizobium caulinodans ORS571.</title>
        <authorList>
            <person name="Lee KB."/>
            <person name="Backer P.D."/>
            <person name="Aono T."/>
            <person name="Liu CT."/>
            <person name="Suzuki S."/>
            <person name="Suzuki T."/>
            <person name="Kaneko T."/>
            <person name="Yamada M."/>
            <person name="Tabata S."/>
            <person name="Kupfer D.M."/>
            <person name="Najar F.Z."/>
            <person name="Wiley G.B."/>
            <person name="Roe B."/>
            <person name="Binnewies T.T."/>
            <person name="Ussery D.W."/>
            <person name="D'Haeze W."/>
            <person name="Herder J.D."/>
            <person name="Gevers D."/>
            <person name="Vereecke D."/>
            <person name="Holsters M."/>
            <person name="Oyaizu H."/>
        </authorList>
    </citation>
    <scope>NUCLEOTIDE SEQUENCE [LARGE SCALE GENOMIC DNA]</scope>
    <source>
        <strain evidence="8">ATCC 43989 / DSM 5975 / JCM 20966 / LMG 6465 / NBRC 14845 / NCIMB 13405 / ORS 571</strain>
    </source>
</reference>
<keyword evidence="2" id="KW-0813">Transport</keyword>
<keyword evidence="7" id="KW-0830">Ubiquinone</keyword>
<dbReference type="KEGG" id="azc:AZC_1561"/>
<dbReference type="STRING" id="438753.AZC_1561"/>
<proteinExistence type="predicted"/>
<reference evidence="7 8" key="6">
    <citation type="journal article" date="2011" name="Appl. Environ. Microbiol.">
        <title>Involvement of the azorhizobial chromosome partition gene (parA) in the onset of bacteroid differentiation during Sesbania rostrata stem nodule development.</title>
        <authorList>
            <person name="Liu CT."/>
            <person name="Lee KB."/>
            <person name="Wang YS."/>
            <person name="Peng MH."/>
            <person name="Lee KT."/>
            <person name="Suzuki S."/>
            <person name="Suzuki T."/>
            <person name="Oyaizu H."/>
        </authorList>
    </citation>
    <scope>NUCLEOTIDE SEQUENCE [LARGE SCALE GENOMIC DNA]</scope>
    <source>
        <strain evidence="8">ATCC 43989 / DSM 5975 / JCM 20966 / LMG 6465 / NBRC 14845 / NCIMB 13405 / ORS 571</strain>
    </source>
</reference>
<gene>
    <name evidence="7" type="ordered locus">AZC_1561</name>
</gene>
<comment type="subcellular location">
    <subcellularLocation>
        <location evidence="1">Membrane</location>
    </subcellularLocation>
</comment>
<dbReference type="Pfam" id="PF04800">
    <property type="entry name" value="NDUS4"/>
    <property type="match status" value="1"/>
</dbReference>
<dbReference type="eggNOG" id="ENOG5032RJS">
    <property type="taxonomic scope" value="Bacteria"/>
</dbReference>
<dbReference type="AlphaFoldDB" id="A8HY04"/>
<dbReference type="HOGENOM" id="CLU_077196_4_1_5"/>
<reference evidence="7 8" key="5">
    <citation type="journal article" date="2010" name="Appl. Environ. Microbiol.">
        <title>phrR-like gene praR of Azorhizobium caulinodans ORS571 is essential for symbiosis with Sesbania rostrata and is involved in expression of reb genes.</title>
        <authorList>
            <person name="Akiba N."/>
            <person name="Aono T."/>
            <person name="Toyazaki H."/>
            <person name="Sato S."/>
            <person name="Oyaizu H."/>
        </authorList>
    </citation>
    <scope>NUCLEOTIDE SEQUENCE [LARGE SCALE GENOMIC DNA]</scope>
    <source>
        <strain evidence="8">ATCC 43989 / DSM 5975 / JCM 20966 / LMG 6465 / NBRC 14845 / NCIMB 13405 / ORS 571</strain>
    </source>
</reference>
<evidence type="ECO:0000256" key="6">
    <source>
        <dbReference type="ARBA" id="ARBA00023136"/>
    </source>
</evidence>
<dbReference type="InterPro" id="IPR006885">
    <property type="entry name" value="NADH_UbQ_FeS_4_mit-like"/>
</dbReference>
<evidence type="ECO:0000313" key="7">
    <source>
        <dbReference type="EMBL" id="BAF87559.1"/>
    </source>
</evidence>
<evidence type="ECO:0000313" key="8">
    <source>
        <dbReference type="Proteomes" id="UP000000270"/>
    </source>
</evidence>
<evidence type="ECO:0000256" key="5">
    <source>
        <dbReference type="ARBA" id="ARBA00022982"/>
    </source>
</evidence>
<dbReference type="EMBL" id="AP009384">
    <property type="protein sequence ID" value="BAF87559.1"/>
    <property type="molecule type" value="Genomic_DNA"/>
</dbReference>
<dbReference type="GO" id="GO:0016020">
    <property type="term" value="C:membrane"/>
    <property type="evidence" value="ECO:0007669"/>
    <property type="project" value="UniProtKB-SubCell"/>
</dbReference>
<evidence type="ECO:0000256" key="3">
    <source>
        <dbReference type="ARBA" id="ARBA00022660"/>
    </source>
</evidence>
<dbReference type="Proteomes" id="UP000000270">
    <property type="component" value="Chromosome"/>
</dbReference>
<keyword evidence="6" id="KW-0472">Membrane</keyword>
<evidence type="ECO:0000256" key="2">
    <source>
        <dbReference type="ARBA" id="ARBA00022448"/>
    </source>
</evidence>
<dbReference type="Gene3D" id="3.30.160.190">
    <property type="entry name" value="atu1810 like domain"/>
    <property type="match status" value="1"/>
</dbReference>
<organism evidence="7 8">
    <name type="scientific">Azorhizobium caulinodans (strain ATCC 43989 / DSM 5975 / JCM 20966 / LMG 6465 / NBRC 14845 / NCIMB 13405 / ORS 571)</name>
    <dbReference type="NCBI Taxonomy" id="438753"/>
    <lineage>
        <taxon>Bacteria</taxon>
        <taxon>Pseudomonadati</taxon>
        <taxon>Pseudomonadota</taxon>
        <taxon>Alphaproteobacteria</taxon>
        <taxon>Hyphomicrobiales</taxon>
        <taxon>Xanthobacteraceae</taxon>
        <taxon>Azorhizobium</taxon>
    </lineage>
</organism>